<dbReference type="CDD" id="cd02440">
    <property type="entry name" value="AdoMet_MTases"/>
    <property type="match status" value="1"/>
</dbReference>
<accession>A0A8E2E3W4</accession>
<keyword evidence="2" id="KW-1185">Reference proteome</keyword>
<dbReference type="Gene3D" id="3.40.50.150">
    <property type="entry name" value="Vaccinia Virus protein VP39"/>
    <property type="match status" value="1"/>
</dbReference>
<dbReference type="Pfam" id="PF13489">
    <property type="entry name" value="Methyltransf_23"/>
    <property type="match status" value="1"/>
</dbReference>
<organism evidence="1 2">
    <name type="scientific">Lepidopterella palustris CBS 459.81</name>
    <dbReference type="NCBI Taxonomy" id="1314670"/>
    <lineage>
        <taxon>Eukaryota</taxon>
        <taxon>Fungi</taxon>
        <taxon>Dikarya</taxon>
        <taxon>Ascomycota</taxon>
        <taxon>Pezizomycotina</taxon>
        <taxon>Dothideomycetes</taxon>
        <taxon>Pleosporomycetidae</taxon>
        <taxon>Mytilinidiales</taxon>
        <taxon>Argynnaceae</taxon>
        <taxon>Lepidopterella</taxon>
    </lineage>
</organism>
<dbReference type="InterPro" id="IPR029063">
    <property type="entry name" value="SAM-dependent_MTases_sf"/>
</dbReference>
<evidence type="ECO:0008006" key="3">
    <source>
        <dbReference type="Google" id="ProtNLM"/>
    </source>
</evidence>
<evidence type="ECO:0000313" key="2">
    <source>
        <dbReference type="Proteomes" id="UP000250266"/>
    </source>
</evidence>
<reference evidence="1 2" key="1">
    <citation type="journal article" date="2016" name="Nat. Commun.">
        <title>Ectomycorrhizal ecology is imprinted in the genome of the dominant symbiotic fungus Cenococcum geophilum.</title>
        <authorList>
            <consortium name="DOE Joint Genome Institute"/>
            <person name="Peter M."/>
            <person name="Kohler A."/>
            <person name="Ohm R.A."/>
            <person name="Kuo A."/>
            <person name="Krutzmann J."/>
            <person name="Morin E."/>
            <person name="Arend M."/>
            <person name="Barry K.W."/>
            <person name="Binder M."/>
            <person name="Choi C."/>
            <person name="Clum A."/>
            <person name="Copeland A."/>
            <person name="Grisel N."/>
            <person name="Haridas S."/>
            <person name="Kipfer T."/>
            <person name="LaButti K."/>
            <person name="Lindquist E."/>
            <person name="Lipzen A."/>
            <person name="Maire R."/>
            <person name="Meier B."/>
            <person name="Mihaltcheva S."/>
            <person name="Molinier V."/>
            <person name="Murat C."/>
            <person name="Poggeler S."/>
            <person name="Quandt C.A."/>
            <person name="Sperisen C."/>
            <person name="Tritt A."/>
            <person name="Tisserant E."/>
            <person name="Crous P.W."/>
            <person name="Henrissat B."/>
            <person name="Nehls U."/>
            <person name="Egli S."/>
            <person name="Spatafora J.W."/>
            <person name="Grigoriev I.V."/>
            <person name="Martin F.M."/>
        </authorList>
    </citation>
    <scope>NUCLEOTIDE SEQUENCE [LARGE SCALE GENOMIC DNA]</scope>
    <source>
        <strain evidence="1 2">CBS 459.81</strain>
    </source>
</reference>
<dbReference type="OrthoDB" id="417697at2759"/>
<protein>
    <recommendedName>
        <fullName evidence="3">Methyltransferase domain-containing protein</fullName>
    </recommendedName>
</protein>
<dbReference type="EMBL" id="KV745187">
    <property type="protein sequence ID" value="OCK76708.1"/>
    <property type="molecule type" value="Genomic_DNA"/>
</dbReference>
<dbReference type="AlphaFoldDB" id="A0A8E2E3W4"/>
<gene>
    <name evidence="1" type="ORF">K432DRAFT_335180</name>
</gene>
<proteinExistence type="predicted"/>
<dbReference type="SUPFAM" id="SSF53335">
    <property type="entry name" value="S-adenosyl-L-methionine-dependent methyltransferases"/>
    <property type="match status" value="1"/>
</dbReference>
<sequence length="295" mass="33836">MTIQENEERDEYIFSREFKDSARLHLQHWMWKFRLGWSIHPAIPVPQFFKEGELFRIADIGTGNGCYLTEVNHELNPLQRSHIHLHGFDISSNQFPHPAWRPSNLRLSVFDAFGPIPDKYIGAFDIVHVRAFTCVVKGNDPGSLITNAWKMLKPGGHFQWDEMDSATFAATSPNEETSNHYTKLLLEKFQAGCKGVGLQFGWVSQLAEHFQKNGFAVRDSIRLPISDELRKASTDNFLMGLEDMGKVLTERDERILESKRQFNENFMQALQETGKGVSLHMEMVIVVGRKDPSEQ</sequence>
<evidence type="ECO:0000313" key="1">
    <source>
        <dbReference type="EMBL" id="OCK76708.1"/>
    </source>
</evidence>
<name>A0A8E2E3W4_9PEZI</name>
<dbReference type="Proteomes" id="UP000250266">
    <property type="component" value="Unassembled WGS sequence"/>
</dbReference>